<reference evidence="1" key="1">
    <citation type="journal article" date="2014" name="Front. Microbiol.">
        <title>High frequency of phylogenetically diverse reductive dehalogenase-homologous genes in deep subseafloor sedimentary metagenomes.</title>
        <authorList>
            <person name="Kawai M."/>
            <person name="Futagami T."/>
            <person name="Toyoda A."/>
            <person name="Takaki Y."/>
            <person name="Nishi S."/>
            <person name="Hori S."/>
            <person name="Arai W."/>
            <person name="Tsubouchi T."/>
            <person name="Morono Y."/>
            <person name="Uchiyama I."/>
            <person name="Ito T."/>
            <person name="Fujiyama A."/>
            <person name="Inagaki F."/>
            <person name="Takami H."/>
        </authorList>
    </citation>
    <scope>NUCLEOTIDE SEQUENCE</scope>
    <source>
        <strain evidence="1">Expedition CK06-06</strain>
    </source>
</reference>
<proteinExistence type="predicted"/>
<organism evidence="1">
    <name type="scientific">marine sediment metagenome</name>
    <dbReference type="NCBI Taxonomy" id="412755"/>
    <lineage>
        <taxon>unclassified sequences</taxon>
        <taxon>metagenomes</taxon>
        <taxon>ecological metagenomes</taxon>
    </lineage>
</organism>
<dbReference type="NCBIfam" id="TIGR01409">
    <property type="entry name" value="TAT_signal_seq"/>
    <property type="match status" value="1"/>
</dbReference>
<comment type="caution">
    <text evidence="1">The sequence shown here is derived from an EMBL/GenBank/DDBJ whole genome shotgun (WGS) entry which is preliminary data.</text>
</comment>
<name>X0U6Z1_9ZZZZ</name>
<dbReference type="PROSITE" id="PS51318">
    <property type="entry name" value="TAT"/>
    <property type="match status" value="1"/>
</dbReference>
<protein>
    <recommendedName>
        <fullName evidence="2">Twin-arginine translocation signal domain-containing protein</fullName>
    </recommendedName>
</protein>
<dbReference type="AlphaFoldDB" id="X0U6Z1"/>
<evidence type="ECO:0008006" key="2">
    <source>
        <dbReference type="Google" id="ProtNLM"/>
    </source>
</evidence>
<evidence type="ECO:0000313" key="1">
    <source>
        <dbReference type="EMBL" id="GAG01529.1"/>
    </source>
</evidence>
<dbReference type="InterPro" id="IPR006311">
    <property type="entry name" value="TAT_signal"/>
</dbReference>
<dbReference type="InterPro" id="IPR019546">
    <property type="entry name" value="TAT_signal_bac_arc"/>
</dbReference>
<sequence length="117" mass="12529">MPKKQTRREAIKKTGAAVGALAAGGLLTIDLEQLFAGQADDVKKLKLKIKVPKNLEVSTDIEKSSAKLPLEVRKTRGGSQSSTIKMSMDLTSSKTSKWLNMKLSGATSDCCTCCVRG</sequence>
<gene>
    <name evidence="1" type="ORF">S01H1_45621</name>
</gene>
<accession>X0U6Z1</accession>
<dbReference type="EMBL" id="BARS01029168">
    <property type="protein sequence ID" value="GAG01529.1"/>
    <property type="molecule type" value="Genomic_DNA"/>
</dbReference>